<comment type="caution">
    <text evidence="3">The sequence shown here is derived from an EMBL/GenBank/DDBJ whole genome shotgun (WGS) entry which is preliminary data.</text>
</comment>
<dbReference type="InterPro" id="IPR038157">
    <property type="entry name" value="FeoA_core_dom"/>
</dbReference>
<organism evidence="3 4">
    <name type="scientific">Desulfurella amilsii</name>
    <dbReference type="NCBI Taxonomy" id="1562698"/>
    <lineage>
        <taxon>Bacteria</taxon>
        <taxon>Pseudomonadati</taxon>
        <taxon>Campylobacterota</taxon>
        <taxon>Desulfurellia</taxon>
        <taxon>Desulfurellales</taxon>
        <taxon>Desulfurellaceae</taxon>
        <taxon>Desulfurella</taxon>
    </lineage>
</organism>
<reference evidence="3 4" key="1">
    <citation type="journal article" date="2017" name="Front. Microbiol.">
        <title>Genome Sequence of Desulfurella amilsii Strain TR1 and Comparative Genomics of Desulfurellaceae Family.</title>
        <authorList>
            <person name="Florentino A.P."/>
            <person name="Stams A.J."/>
            <person name="Sanchez-Andrea I."/>
        </authorList>
    </citation>
    <scope>NUCLEOTIDE SEQUENCE [LARGE SCALE GENOMIC DNA]</scope>
    <source>
        <strain evidence="3 4">TR1</strain>
    </source>
</reference>
<dbReference type="EMBL" id="MDSU01000018">
    <property type="protein sequence ID" value="OSS41721.1"/>
    <property type="molecule type" value="Genomic_DNA"/>
</dbReference>
<name>A0A1X4XW12_9BACT</name>
<keyword evidence="1" id="KW-0408">Iron</keyword>
<dbReference type="InterPro" id="IPR008988">
    <property type="entry name" value="Transcriptional_repressor_C"/>
</dbReference>
<dbReference type="PANTHER" id="PTHR43151:SF2">
    <property type="entry name" value="FE(2+) TRANSPORT PROTEIN A-RELATED"/>
    <property type="match status" value="1"/>
</dbReference>
<sequence length="73" mass="7823">MPLILANENIEYKVVRIEGGHGSNTKFLEMGLVPGTKLKVIYNAKGPIIVSINGSKYALGKGLASKIIVREAV</sequence>
<dbReference type="Proteomes" id="UP000194141">
    <property type="component" value="Unassembled WGS sequence"/>
</dbReference>
<dbReference type="PANTHER" id="PTHR43151">
    <property type="entry name" value="FEOA FAMILY PROTEIN"/>
    <property type="match status" value="1"/>
</dbReference>
<evidence type="ECO:0000256" key="1">
    <source>
        <dbReference type="ARBA" id="ARBA00023004"/>
    </source>
</evidence>
<dbReference type="AlphaFoldDB" id="A0A1X4XW12"/>
<dbReference type="InterPro" id="IPR053184">
    <property type="entry name" value="FeoA-like"/>
</dbReference>
<proteinExistence type="predicted"/>
<evidence type="ECO:0000259" key="2">
    <source>
        <dbReference type="SMART" id="SM00899"/>
    </source>
</evidence>
<protein>
    <submittedName>
        <fullName evidence="3">Ferrous iron transport protein A</fullName>
    </submittedName>
</protein>
<gene>
    <name evidence="3" type="ORF">DESAMIL20_1274</name>
</gene>
<accession>A0A1X4XW12</accession>
<feature type="domain" description="Ferrous iron transporter FeoA-like" evidence="2">
    <location>
        <begin position="1"/>
        <end position="71"/>
    </location>
</feature>
<dbReference type="InterPro" id="IPR007167">
    <property type="entry name" value="Fe-transptr_FeoA-like"/>
</dbReference>
<dbReference type="Gene3D" id="2.30.30.90">
    <property type="match status" value="1"/>
</dbReference>
<evidence type="ECO:0000313" key="3">
    <source>
        <dbReference type="EMBL" id="OSS41721.1"/>
    </source>
</evidence>
<dbReference type="STRING" id="1562698.DESAMIL20_1274"/>
<dbReference type="Pfam" id="PF04023">
    <property type="entry name" value="FeoA"/>
    <property type="match status" value="1"/>
</dbReference>
<dbReference type="RefSeq" id="WP_086033956.1">
    <property type="nucleotide sequence ID" value="NZ_MDSU01000018.1"/>
</dbReference>
<dbReference type="GO" id="GO:0046914">
    <property type="term" value="F:transition metal ion binding"/>
    <property type="evidence" value="ECO:0007669"/>
    <property type="project" value="InterPro"/>
</dbReference>
<dbReference type="SUPFAM" id="SSF50037">
    <property type="entry name" value="C-terminal domain of transcriptional repressors"/>
    <property type="match status" value="1"/>
</dbReference>
<dbReference type="SMART" id="SM00899">
    <property type="entry name" value="FeoA"/>
    <property type="match status" value="1"/>
</dbReference>
<dbReference type="OrthoDB" id="5432651at2"/>
<evidence type="ECO:0000313" key="4">
    <source>
        <dbReference type="Proteomes" id="UP000194141"/>
    </source>
</evidence>
<keyword evidence="4" id="KW-1185">Reference proteome</keyword>